<evidence type="ECO:0000313" key="2">
    <source>
        <dbReference type="Proteomes" id="UP001321473"/>
    </source>
</evidence>
<protein>
    <submittedName>
        <fullName evidence="1">Uncharacterized protein</fullName>
    </submittedName>
</protein>
<proteinExistence type="predicted"/>
<keyword evidence="2" id="KW-1185">Reference proteome</keyword>
<dbReference type="Proteomes" id="UP001321473">
    <property type="component" value="Unassembled WGS sequence"/>
</dbReference>
<accession>A0AAQ4EWY4</accession>
<sequence>RACARTTGEGADEAKRSHGRLSSARAAHLHAASLLARRLCGFALDLAFEAEVVRFLTTASTQFVKRRGRCVACRLFWRSSWHCCCFGKWQGDRARREQQPPL</sequence>
<name>A0AAQ4EWY4_AMBAM</name>
<organism evidence="1 2">
    <name type="scientific">Amblyomma americanum</name>
    <name type="common">Lone star tick</name>
    <dbReference type="NCBI Taxonomy" id="6943"/>
    <lineage>
        <taxon>Eukaryota</taxon>
        <taxon>Metazoa</taxon>
        <taxon>Ecdysozoa</taxon>
        <taxon>Arthropoda</taxon>
        <taxon>Chelicerata</taxon>
        <taxon>Arachnida</taxon>
        <taxon>Acari</taxon>
        <taxon>Parasitiformes</taxon>
        <taxon>Ixodida</taxon>
        <taxon>Ixodoidea</taxon>
        <taxon>Ixodidae</taxon>
        <taxon>Amblyomminae</taxon>
        <taxon>Amblyomma</taxon>
    </lineage>
</organism>
<dbReference type="AlphaFoldDB" id="A0AAQ4EWY4"/>
<reference evidence="1 2" key="1">
    <citation type="journal article" date="2023" name="Arcadia Sci">
        <title>De novo assembly of a long-read Amblyomma americanum tick genome.</title>
        <authorList>
            <person name="Chou S."/>
            <person name="Poskanzer K.E."/>
            <person name="Rollins M."/>
            <person name="Thuy-Boun P.S."/>
        </authorList>
    </citation>
    <scope>NUCLEOTIDE SEQUENCE [LARGE SCALE GENOMIC DNA]</scope>
    <source>
        <strain evidence="1">F_SG_1</strain>
        <tissue evidence="1">Salivary glands</tissue>
    </source>
</reference>
<evidence type="ECO:0000313" key="1">
    <source>
        <dbReference type="EMBL" id="KAK8779366.1"/>
    </source>
</evidence>
<comment type="caution">
    <text evidence="1">The sequence shown here is derived from an EMBL/GenBank/DDBJ whole genome shotgun (WGS) entry which is preliminary data.</text>
</comment>
<dbReference type="EMBL" id="JARKHS020009884">
    <property type="protein sequence ID" value="KAK8779366.1"/>
    <property type="molecule type" value="Genomic_DNA"/>
</dbReference>
<gene>
    <name evidence="1" type="ORF">V5799_019292</name>
</gene>
<feature type="non-terminal residue" evidence="1">
    <location>
        <position position="1"/>
    </location>
</feature>